<dbReference type="SUPFAM" id="SSF48371">
    <property type="entry name" value="ARM repeat"/>
    <property type="match status" value="1"/>
</dbReference>
<evidence type="ECO:0000313" key="2">
    <source>
        <dbReference type="EMBL" id="OHW62904.1"/>
    </source>
</evidence>
<protein>
    <submittedName>
        <fullName evidence="2">Uncharacterized protein</fullName>
    </submittedName>
</protein>
<dbReference type="EMBL" id="MKIE01000002">
    <property type="protein sequence ID" value="OHW62904.1"/>
    <property type="molecule type" value="Genomic_DNA"/>
</dbReference>
<comment type="caution">
    <text evidence="2">The sequence shown here is derived from an EMBL/GenBank/DDBJ whole genome shotgun (WGS) entry which is preliminary data.</text>
</comment>
<feature type="transmembrane region" description="Helical" evidence="1">
    <location>
        <begin position="556"/>
        <end position="576"/>
    </location>
</feature>
<dbReference type="Gene3D" id="1.20.120.20">
    <property type="entry name" value="Apolipoprotein"/>
    <property type="match status" value="2"/>
</dbReference>
<feature type="transmembrane region" description="Helical" evidence="1">
    <location>
        <begin position="497"/>
        <end position="518"/>
    </location>
</feature>
<feature type="transmembrane region" description="Helical" evidence="1">
    <location>
        <begin position="611"/>
        <end position="638"/>
    </location>
</feature>
<keyword evidence="1" id="KW-1133">Transmembrane helix</keyword>
<dbReference type="STRING" id="39480.EUAN_06880"/>
<gene>
    <name evidence="2" type="ORF">EUAN_06880</name>
</gene>
<evidence type="ECO:0000313" key="3">
    <source>
        <dbReference type="Proteomes" id="UP000180254"/>
    </source>
</evidence>
<dbReference type="Proteomes" id="UP000180254">
    <property type="component" value="Unassembled WGS sequence"/>
</dbReference>
<dbReference type="OrthoDB" id="28713at2"/>
<sequence>MSKTIGVILSLKDKLSAPMKKARDSVKDVTREMKRSRNQIKDWGKGIGKTVGDVASKVKKVSLAFGGLAAGAAIKTGLTEAMDLEGYRVQLETATKDSKKAGDIMKWAVNMANKTPFEAGPLVEGASKLEMMGMSAKKYLPMIGDMAAATNKPVDQAVEAMIDAQTGELERLKEFGITKAQIAKKANEMFRDQEVINAKGQITDQEKFNEALMSIMQERYSGGMDALSNTTRGLWSTVTGVTKSALAQIVGITSDGTIRQGSLMETLKGKIKSVGETLTRWQEDGTIDRISEKIKSGVDIAVEVFGKLKDAVMMVKDNMNILLPAVAGVASAMAAFSVMSKIQGAFKIWSAATKTQTTLQWLLNSALLANPLFWVAIAIGAVVAIGIVLYKNWDKIKAKADELFSTIKEKWDGIKSATSEKWNAVKETLSGIWDGIKSIASTIWEGIKTAVGAAVKGMLAVVIGPVGMMAILIYKNWDKVKVVLLKAWEVIKTAASNAWNAISSTVMSVVGPIISFLTTAWTLVKTVIEAVFKGILAVIIIVLSTIWNTISGVFTSIWTTISGVLTAIWTIISTIWTNILNFYIGVLTAIWGVISNAFTTIWTTITSVLTTIWTTIMTIWNSILAFWTGIVTAIWGAISSAFTSIYSTISSILSSIWSTIVSIWNNIKSAISNAINAIKSAVSSGFSAMASSISNVFNGVKSTISGIFNGILSTIRSILNTGIGMVNGFIGKVNGAIKTANKVPGVNIGTVGKVPMFAKGGIATGPSVFGEAGPEMAIPLKRNARSRMLLEQTNRIIGGPEKKSDTGDKKINITVKVDTLIGRREFIDEVGSEIERSISLALANI</sequence>
<dbReference type="InterPro" id="IPR016024">
    <property type="entry name" value="ARM-type_fold"/>
</dbReference>
<dbReference type="PANTHER" id="PTHR37813:SF1">
    <property type="entry name" value="FELS-2 PROPHAGE PROTEIN"/>
    <property type="match status" value="1"/>
</dbReference>
<keyword evidence="1" id="KW-0812">Transmembrane</keyword>
<dbReference type="AlphaFoldDB" id="A0A1S1V8S2"/>
<feature type="transmembrane region" description="Helical" evidence="1">
    <location>
        <begin position="321"/>
        <end position="339"/>
    </location>
</feature>
<evidence type="ECO:0000256" key="1">
    <source>
        <dbReference type="SAM" id="Phobius"/>
    </source>
</evidence>
<name>A0A1S1V8S2_9FIRM</name>
<keyword evidence="3" id="KW-1185">Reference proteome</keyword>
<keyword evidence="1" id="KW-0472">Membrane</keyword>
<feature type="transmembrane region" description="Helical" evidence="1">
    <location>
        <begin position="645"/>
        <end position="664"/>
    </location>
</feature>
<feature type="transmembrane region" description="Helical" evidence="1">
    <location>
        <begin position="371"/>
        <end position="390"/>
    </location>
</feature>
<feature type="transmembrane region" description="Helical" evidence="1">
    <location>
        <begin position="583"/>
        <end position="605"/>
    </location>
</feature>
<accession>A0A1S1V8S2</accession>
<reference evidence="2 3" key="1">
    <citation type="submission" date="2016-09" db="EMBL/GenBank/DDBJ databases">
        <title>Genome sequence of Eubacterium angustum.</title>
        <authorList>
            <person name="Poehlein A."/>
            <person name="Daniel R."/>
        </authorList>
    </citation>
    <scope>NUCLEOTIDE SEQUENCE [LARGE SCALE GENOMIC DNA]</scope>
    <source>
        <strain evidence="2 3">DSM 1989</strain>
    </source>
</reference>
<feature type="transmembrane region" description="Helical" evidence="1">
    <location>
        <begin position="530"/>
        <end position="550"/>
    </location>
</feature>
<organism evidence="2 3">
    <name type="scientific">Andreesenia angusta</name>
    <dbReference type="NCBI Taxonomy" id="39480"/>
    <lineage>
        <taxon>Bacteria</taxon>
        <taxon>Bacillati</taxon>
        <taxon>Bacillota</taxon>
        <taxon>Tissierellia</taxon>
        <taxon>Tissierellales</taxon>
        <taxon>Gottschalkiaceae</taxon>
        <taxon>Andreesenia</taxon>
    </lineage>
</organism>
<proteinExistence type="predicted"/>
<dbReference type="PANTHER" id="PTHR37813">
    <property type="entry name" value="FELS-2 PROPHAGE PROTEIN"/>
    <property type="match status" value="1"/>
</dbReference>
<dbReference type="RefSeq" id="WP_071061724.1">
    <property type="nucleotide sequence ID" value="NZ_MKIE01000002.1"/>
</dbReference>
<feature type="transmembrane region" description="Helical" evidence="1">
    <location>
        <begin position="457"/>
        <end position="477"/>
    </location>
</feature>